<dbReference type="InterPro" id="IPR006047">
    <property type="entry name" value="GH13_cat_dom"/>
</dbReference>
<dbReference type="Gene3D" id="2.60.40.10">
    <property type="entry name" value="Immunoglobulins"/>
    <property type="match status" value="1"/>
</dbReference>
<dbReference type="RefSeq" id="WP_160623880.1">
    <property type="nucleotide sequence ID" value="NZ_WUUQ01000001.1"/>
</dbReference>
<dbReference type="SMART" id="SM00642">
    <property type="entry name" value="Aamy"/>
    <property type="match status" value="1"/>
</dbReference>
<keyword evidence="3" id="KW-0326">Glycosidase</keyword>
<keyword evidence="3" id="KW-0378">Hydrolase</keyword>
<dbReference type="InterPro" id="IPR014756">
    <property type="entry name" value="Ig_E-set"/>
</dbReference>
<dbReference type="InterPro" id="IPR017853">
    <property type="entry name" value="GH"/>
</dbReference>
<keyword evidence="4" id="KW-1185">Reference proteome</keyword>
<accession>A0A6N8U772</accession>
<dbReference type="Proteomes" id="UP000434036">
    <property type="component" value="Unassembled WGS sequence"/>
</dbReference>
<dbReference type="GO" id="GO:0005975">
    <property type="term" value="P:carbohydrate metabolic process"/>
    <property type="evidence" value="ECO:0007669"/>
    <property type="project" value="InterPro"/>
</dbReference>
<evidence type="ECO:0000259" key="2">
    <source>
        <dbReference type="SMART" id="SM00642"/>
    </source>
</evidence>
<evidence type="ECO:0000256" key="1">
    <source>
        <dbReference type="ARBA" id="ARBA00008061"/>
    </source>
</evidence>
<dbReference type="Pfam" id="PF00128">
    <property type="entry name" value="Alpha-amylase"/>
    <property type="match status" value="1"/>
</dbReference>
<dbReference type="Pfam" id="PF02922">
    <property type="entry name" value="CBM_48"/>
    <property type="match status" value="1"/>
</dbReference>
<dbReference type="CDD" id="cd11341">
    <property type="entry name" value="AmyAc_Pullulanase_LD-like"/>
    <property type="match status" value="1"/>
</dbReference>
<dbReference type="EC" id="3.2.1.41" evidence="3"/>
<sequence length="708" mass="82917">MRQQKYFEAYLDDYNKIIVYMSRNSYEGQSSRFYIRDCSGFLEPLSILSVEQTPQYYNRYTLMVNSSLVIGREYYVMHEYARSTPLQYANIVKTKRFDEEFYYDGKDLGAMYSPTSTVFKVWAPTASRVRVEFDYHNEKITREMKRENCGIFASLVEGDLEESRYTYHVYVNGEWKETIDPYGIASDTNGRHSVVIDRRKLTAVPYVLPITDHYSDAILYEASVRDFTMQENCGVTERGGFAGFVEENHMTKSRQTGFSYLKSLGITHVQLMPVMDFGSVDEFYPQLYYNWGYDPVQARCPEGSYARDSEDPYSRIRELIRLVEECHKNGIKVNLDVVFNHVYDVETHPLNNMVPYYYFQMNENGEYSNGTFCGNDIDSLRKMCRRFIIDTCRYLQDTFLIDGFRFDLMGILDMDTVNEVYWECAVHDPDFMVYGEGWDMPSLLDYRLRASLANQDKMPHIAHFSDRFRDVVKGRTAANEVNVKGYISGDISLIEIMKNCLSGSVTDKGGSRMFHSPQQVINYVECHDNMTAWDKLKECCKEDTREIRMRRQEMLNACVLLAQGIPFLHSGQEFARTKHGLNNTYHDMDSINMIDYERRDRYREMVDHTKALIQLRRTYECFRYSDAERIEKYVHYQTIDGKVLIYEMDDEKGTMQVIFNPLTESFHHSLNAAYKLLYYNGSVQPDEFITAVAVEPVSTIVLWKEKTS</sequence>
<proteinExistence type="inferred from homology"/>
<dbReference type="Gene3D" id="3.20.20.80">
    <property type="entry name" value="Glycosidases"/>
    <property type="match status" value="1"/>
</dbReference>
<dbReference type="InterPro" id="IPR011840">
    <property type="entry name" value="PulA_typeI"/>
</dbReference>
<dbReference type="InterPro" id="IPR040697">
    <property type="entry name" value="PulA_N1"/>
</dbReference>
<dbReference type="GO" id="GO:0051060">
    <property type="term" value="F:pullulanase activity"/>
    <property type="evidence" value="ECO:0007669"/>
    <property type="project" value="UniProtKB-EC"/>
</dbReference>
<dbReference type="AlphaFoldDB" id="A0A6N8U772"/>
<dbReference type="InterPro" id="IPR013783">
    <property type="entry name" value="Ig-like_fold"/>
</dbReference>
<dbReference type="CDD" id="cd02860">
    <property type="entry name" value="E_set_Pullulanase"/>
    <property type="match status" value="1"/>
</dbReference>
<dbReference type="EMBL" id="WUUQ01000001">
    <property type="protein sequence ID" value="MXQ72379.1"/>
    <property type="molecule type" value="Genomic_DNA"/>
</dbReference>
<dbReference type="SUPFAM" id="SSF81296">
    <property type="entry name" value="E set domains"/>
    <property type="match status" value="1"/>
</dbReference>
<name>A0A6N8U772_9FIRM</name>
<evidence type="ECO:0000313" key="4">
    <source>
        <dbReference type="Proteomes" id="UP000434036"/>
    </source>
</evidence>
<dbReference type="SUPFAM" id="SSF51445">
    <property type="entry name" value="(Trans)glycosidases"/>
    <property type="match status" value="1"/>
</dbReference>
<gene>
    <name evidence="3" type="primary">pulA</name>
    <name evidence="3" type="ORF">GSF08_00295</name>
</gene>
<comment type="caution">
    <text evidence="3">The sequence shown here is derived from an EMBL/GenBank/DDBJ whole genome shotgun (WGS) entry which is preliminary data.</text>
</comment>
<protein>
    <submittedName>
        <fullName evidence="3">Type I pullulanase</fullName>
        <ecNumber evidence="3">3.2.1.41</ecNumber>
    </submittedName>
</protein>
<dbReference type="NCBIfam" id="TIGR02104">
    <property type="entry name" value="pulA_typeI"/>
    <property type="match status" value="1"/>
</dbReference>
<reference evidence="3 4" key="1">
    <citation type="submission" date="2019-12" db="EMBL/GenBank/DDBJ databases">
        <authorList>
            <person name="Yang R."/>
        </authorList>
    </citation>
    <scope>NUCLEOTIDE SEQUENCE [LARGE SCALE GENOMIC DNA]</scope>
    <source>
        <strain evidence="3 4">DONG20-135</strain>
    </source>
</reference>
<dbReference type="PANTHER" id="PTHR43002">
    <property type="entry name" value="GLYCOGEN DEBRANCHING ENZYME"/>
    <property type="match status" value="1"/>
</dbReference>
<feature type="domain" description="Glycosyl hydrolase family 13 catalytic" evidence="2">
    <location>
        <begin position="248"/>
        <end position="616"/>
    </location>
</feature>
<organism evidence="3 4">
    <name type="scientific">Copranaerobaculum intestinale</name>
    <dbReference type="NCBI Taxonomy" id="2692629"/>
    <lineage>
        <taxon>Bacteria</taxon>
        <taxon>Bacillati</taxon>
        <taxon>Bacillota</taxon>
        <taxon>Erysipelotrichia</taxon>
        <taxon>Erysipelotrichales</taxon>
        <taxon>Erysipelotrichaceae</taxon>
        <taxon>Copranaerobaculum</taxon>
    </lineage>
</organism>
<reference evidence="3 4" key="2">
    <citation type="submission" date="2020-01" db="EMBL/GenBank/DDBJ databases">
        <title>Clostridiaceae sp. nov. isolated from the gut of human by culturomics.</title>
        <authorList>
            <person name="Chang Y."/>
        </authorList>
    </citation>
    <scope>NUCLEOTIDE SEQUENCE [LARGE SCALE GENOMIC DNA]</scope>
    <source>
        <strain evidence="3 4">DONG20-135</strain>
    </source>
</reference>
<evidence type="ECO:0000313" key="3">
    <source>
        <dbReference type="EMBL" id="MXQ72379.1"/>
    </source>
</evidence>
<dbReference type="Gene3D" id="2.60.40.2320">
    <property type="match status" value="1"/>
</dbReference>
<comment type="similarity">
    <text evidence="1">Belongs to the glycosyl hydrolase 13 family.</text>
</comment>
<dbReference type="InterPro" id="IPR004193">
    <property type="entry name" value="Glyco_hydro_13_N"/>
</dbReference>
<dbReference type="Pfam" id="PF17999">
    <property type="entry name" value="PulA_N1"/>
    <property type="match status" value="1"/>
</dbReference>